<dbReference type="EMBL" id="CAJNOR010005378">
    <property type="protein sequence ID" value="CAF1559739.1"/>
    <property type="molecule type" value="Genomic_DNA"/>
</dbReference>
<accession>A0A815XMP8</accession>
<gene>
    <name evidence="2" type="ORF">XAT740_LOCUS43525</name>
</gene>
<name>A0A815XMP8_ADIRI</name>
<dbReference type="InterPro" id="IPR043130">
    <property type="entry name" value="CDP-OH_PTrfase_TM_dom"/>
</dbReference>
<dbReference type="AlphaFoldDB" id="A0A815XMP8"/>
<sequence length="532" mass="62204">MILDIRKLGNGPCPSRPVHQHAHFCVRAFHLLLTYPVYSLFFLLIIYLQLMDLILYVKIRSRGPLDFDATIANKTNSDLINQNSNSIQIFNSLPVKKIMVGQTTQFIREPLAECLESKLFFTYYFPMISANAVSFFHCFLSIISIKFFSSESLFRRQIGVVIFQIRSFLDCLDGVVFRAHMKNQRYKSYYGDIGYYVDALSDVLGGICLIVGCLLYFFKQRPAIRSKSRQLLPASTRSSPTLDIGSEESELMILNLEDEQKEMNNITFESKAKIVLVLSIFSLRYSLSALFWDRSVRFYEDLLDSYTKKPQQQALQLALLHSPLTILIFYLWRYLSAISMQDFLLFAIFFDRTWISLILMENQDLTFWKNYQTAMTWIKENQTTEPSGEQEDQVNNDDELEFMIDDDLLDFYRLSRDHKLDRKNRRTQEKNEAEQIDLIPGEQMRPNAQSISKLPPINRAKLRQLELEWLYGSSNSSKIHARETQLQMEFDRIFDQKQPSYFPSLPNRLQLNPHVHGQRTIFTTVPILDTEP</sequence>
<keyword evidence="3" id="KW-1185">Reference proteome</keyword>
<dbReference type="Pfam" id="PF15348">
    <property type="entry name" value="GEMIN8"/>
    <property type="match status" value="1"/>
</dbReference>
<dbReference type="PANTHER" id="PTHR16238:SF7">
    <property type="entry name" value="GEM-ASSOCIATED PROTEIN 8"/>
    <property type="match status" value="1"/>
</dbReference>
<protein>
    <submittedName>
        <fullName evidence="2">Uncharacterized protein</fullName>
    </submittedName>
</protein>
<evidence type="ECO:0000313" key="2">
    <source>
        <dbReference type="EMBL" id="CAF1559739.1"/>
    </source>
</evidence>
<dbReference type="Gene3D" id="1.20.120.1760">
    <property type="match status" value="1"/>
</dbReference>
<organism evidence="2 3">
    <name type="scientific">Adineta ricciae</name>
    <name type="common">Rotifer</name>
    <dbReference type="NCBI Taxonomy" id="249248"/>
    <lineage>
        <taxon>Eukaryota</taxon>
        <taxon>Metazoa</taxon>
        <taxon>Spiralia</taxon>
        <taxon>Gnathifera</taxon>
        <taxon>Rotifera</taxon>
        <taxon>Eurotatoria</taxon>
        <taxon>Bdelloidea</taxon>
        <taxon>Adinetida</taxon>
        <taxon>Adinetidae</taxon>
        <taxon>Adineta</taxon>
    </lineage>
</organism>
<keyword evidence="1" id="KW-0812">Transmembrane</keyword>
<dbReference type="Proteomes" id="UP000663828">
    <property type="component" value="Unassembled WGS sequence"/>
</dbReference>
<proteinExistence type="predicted"/>
<dbReference type="GO" id="GO:0032797">
    <property type="term" value="C:SMN complex"/>
    <property type="evidence" value="ECO:0007669"/>
    <property type="project" value="InterPro"/>
</dbReference>
<comment type="caution">
    <text evidence="2">The sequence shown here is derived from an EMBL/GenBank/DDBJ whole genome shotgun (WGS) entry which is preliminary data.</text>
</comment>
<dbReference type="InterPro" id="IPR034754">
    <property type="entry name" value="GEMIN8"/>
</dbReference>
<feature type="transmembrane region" description="Helical" evidence="1">
    <location>
        <begin position="160"/>
        <end position="181"/>
    </location>
</feature>
<evidence type="ECO:0000256" key="1">
    <source>
        <dbReference type="SAM" id="Phobius"/>
    </source>
</evidence>
<feature type="transmembrane region" description="Helical" evidence="1">
    <location>
        <begin position="37"/>
        <end position="57"/>
    </location>
</feature>
<reference evidence="2" key="1">
    <citation type="submission" date="2021-02" db="EMBL/GenBank/DDBJ databases">
        <authorList>
            <person name="Nowell W R."/>
        </authorList>
    </citation>
    <scope>NUCLEOTIDE SEQUENCE</scope>
</reference>
<evidence type="ECO:0000313" key="3">
    <source>
        <dbReference type="Proteomes" id="UP000663828"/>
    </source>
</evidence>
<feature type="transmembrane region" description="Helical" evidence="1">
    <location>
        <begin position="312"/>
        <end position="331"/>
    </location>
</feature>
<dbReference type="GO" id="GO:0000387">
    <property type="term" value="P:spliceosomal snRNP assembly"/>
    <property type="evidence" value="ECO:0007669"/>
    <property type="project" value="InterPro"/>
</dbReference>
<feature type="transmembrane region" description="Helical" evidence="1">
    <location>
        <begin position="123"/>
        <end position="148"/>
    </location>
</feature>
<dbReference type="PANTHER" id="PTHR16238">
    <property type="entry name" value="GEM-ASSOCIATED PROTEIN 8"/>
    <property type="match status" value="1"/>
</dbReference>
<feature type="transmembrane region" description="Helical" evidence="1">
    <location>
        <begin position="193"/>
        <end position="218"/>
    </location>
</feature>
<keyword evidence="1" id="KW-0472">Membrane</keyword>
<keyword evidence="1" id="KW-1133">Transmembrane helix</keyword>